<evidence type="ECO:0000256" key="11">
    <source>
        <dbReference type="SAM" id="Phobius"/>
    </source>
</evidence>
<keyword evidence="6 11" id="KW-0812">Transmembrane</keyword>
<dbReference type="EC" id="2.3.1.20" evidence="4"/>
<evidence type="ECO:0000256" key="5">
    <source>
        <dbReference type="ARBA" id="ARBA00022679"/>
    </source>
</evidence>
<dbReference type="Pfam" id="PF03062">
    <property type="entry name" value="MBOAT"/>
    <property type="match status" value="1"/>
</dbReference>
<comment type="subcellular location">
    <subcellularLocation>
        <location evidence="1">Endoplasmic reticulum membrane</location>
        <topology evidence="1">Multi-pass membrane protein</topology>
    </subcellularLocation>
</comment>
<evidence type="ECO:0000256" key="9">
    <source>
        <dbReference type="ARBA" id="ARBA00023136"/>
    </source>
</evidence>
<keyword evidence="10" id="KW-0012">Acyltransferase</keyword>
<reference evidence="12" key="1">
    <citation type="submission" date="2023-03" db="EMBL/GenBank/DDBJ databases">
        <authorList>
            <person name="Steffen K."/>
            <person name="Cardenas P."/>
        </authorList>
    </citation>
    <scope>NUCLEOTIDE SEQUENCE</scope>
</reference>
<comment type="similarity">
    <text evidence="3">Belongs to the membrane-bound acyltransferase family. Sterol o-acyltransferase subfamily.</text>
</comment>
<comment type="pathway">
    <text evidence="2">Lipid metabolism.</text>
</comment>
<dbReference type="PANTHER" id="PTHR10408">
    <property type="entry name" value="STEROL O-ACYLTRANSFERASE"/>
    <property type="match status" value="1"/>
</dbReference>
<feature type="transmembrane region" description="Helical" evidence="11">
    <location>
        <begin position="183"/>
        <end position="205"/>
    </location>
</feature>
<feature type="transmembrane region" description="Helical" evidence="11">
    <location>
        <begin position="319"/>
        <end position="338"/>
    </location>
</feature>
<feature type="transmembrane region" description="Helical" evidence="11">
    <location>
        <begin position="266"/>
        <end position="286"/>
    </location>
</feature>
<evidence type="ECO:0000256" key="2">
    <source>
        <dbReference type="ARBA" id="ARBA00005189"/>
    </source>
</evidence>
<evidence type="ECO:0000256" key="1">
    <source>
        <dbReference type="ARBA" id="ARBA00004477"/>
    </source>
</evidence>
<evidence type="ECO:0000256" key="8">
    <source>
        <dbReference type="ARBA" id="ARBA00022989"/>
    </source>
</evidence>
<keyword evidence="9 11" id="KW-0472">Membrane</keyword>
<name>A0AA35S2B5_GEOBA</name>
<sequence length="357" mass="41111">MDIACGELPICSPHASWRKVGLQGSAVKQTGDIVACGSVGWPAGPASGCHLHPPAGPLRLLCGVGVVHDCVDETGVLLPGQLVVSQLQASSNRKDAAEKGHKLVEYPDNLYLSDLLYFCWAPTLCYELNFPRNPRIRKVFLLRRILEAVFLLHVVLAIFQQWLMPTALNSLEPFRDMDYTRMLERLLLLALPNHVFWLLFFYFFFHSCMNLVGELLRFADREFYGDWWNSDSIQQFWKMWNIPVHRWAIRHIYHPLKLRGWHRGMATMMVFFLSAFFHEYLVSIPLLMLRPWAFTAMLFQIPLGIITAIPFFKGQLGNVIVWSSIVLGQPVAILMYMHDYYWTNWNNLTYNGTTTTA</sequence>
<keyword evidence="7" id="KW-0256">Endoplasmic reticulum</keyword>
<dbReference type="InterPro" id="IPR004299">
    <property type="entry name" value="MBOAT_fam"/>
</dbReference>
<gene>
    <name evidence="12" type="ORF">GBAR_LOCUS13021</name>
</gene>
<dbReference type="PANTHER" id="PTHR10408:SF7">
    <property type="entry name" value="DIACYLGLYCEROL O-ACYLTRANSFERASE 1"/>
    <property type="match status" value="1"/>
</dbReference>
<dbReference type="GO" id="GO:0004144">
    <property type="term" value="F:diacylglycerol O-acyltransferase activity"/>
    <property type="evidence" value="ECO:0007669"/>
    <property type="project" value="UniProtKB-EC"/>
</dbReference>
<evidence type="ECO:0000256" key="7">
    <source>
        <dbReference type="ARBA" id="ARBA00022824"/>
    </source>
</evidence>
<evidence type="ECO:0000313" key="12">
    <source>
        <dbReference type="EMBL" id="CAI8022138.1"/>
    </source>
</evidence>
<keyword evidence="5" id="KW-0808">Transferase</keyword>
<organism evidence="12 13">
    <name type="scientific">Geodia barretti</name>
    <name type="common">Barrett's horny sponge</name>
    <dbReference type="NCBI Taxonomy" id="519541"/>
    <lineage>
        <taxon>Eukaryota</taxon>
        <taxon>Metazoa</taxon>
        <taxon>Porifera</taxon>
        <taxon>Demospongiae</taxon>
        <taxon>Heteroscleromorpha</taxon>
        <taxon>Tetractinellida</taxon>
        <taxon>Astrophorina</taxon>
        <taxon>Geodiidae</taxon>
        <taxon>Geodia</taxon>
    </lineage>
</organism>
<accession>A0AA35S2B5</accession>
<evidence type="ECO:0000256" key="10">
    <source>
        <dbReference type="ARBA" id="ARBA00023315"/>
    </source>
</evidence>
<keyword evidence="8 11" id="KW-1133">Transmembrane helix</keyword>
<evidence type="ECO:0000256" key="6">
    <source>
        <dbReference type="ARBA" id="ARBA00022692"/>
    </source>
</evidence>
<dbReference type="GO" id="GO:0019432">
    <property type="term" value="P:triglyceride biosynthetic process"/>
    <property type="evidence" value="ECO:0007669"/>
    <property type="project" value="TreeGrafter"/>
</dbReference>
<dbReference type="InterPro" id="IPR014371">
    <property type="entry name" value="Oat_ACAT_DAG_ARE"/>
</dbReference>
<feature type="transmembrane region" description="Helical" evidence="11">
    <location>
        <begin position="145"/>
        <end position="163"/>
    </location>
</feature>
<evidence type="ECO:0000256" key="4">
    <source>
        <dbReference type="ARBA" id="ARBA00013244"/>
    </source>
</evidence>
<dbReference type="EMBL" id="CASHTH010001939">
    <property type="protein sequence ID" value="CAI8022138.1"/>
    <property type="molecule type" value="Genomic_DNA"/>
</dbReference>
<evidence type="ECO:0000313" key="13">
    <source>
        <dbReference type="Proteomes" id="UP001174909"/>
    </source>
</evidence>
<keyword evidence="13" id="KW-1185">Reference proteome</keyword>
<feature type="transmembrane region" description="Helical" evidence="11">
    <location>
        <begin position="292"/>
        <end position="312"/>
    </location>
</feature>
<dbReference type="GO" id="GO:0005789">
    <property type="term" value="C:endoplasmic reticulum membrane"/>
    <property type="evidence" value="ECO:0007669"/>
    <property type="project" value="UniProtKB-SubCell"/>
</dbReference>
<proteinExistence type="inferred from homology"/>
<comment type="caution">
    <text evidence="12">The sequence shown here is derived from an EMBL/GenBank/DDBJ whole genome shotgun (WGS) entry which is preliminary data.</text>
</comment>
<dbReference type="Proteomes" id="UP001174909">
    <property type="component" value="Unassembled WGS sequence"/>
</dbReference>
<protein>
    <recommendedName>
        <fullName evidence="4">diacylglycerol O-acyltransferase</fullName>
        <ecNumber evidence="4">2.3.1.20</ecNumber>
    </recommendedName>
</protein>
<dbReference type="AlphaFoldDB" id="A0AA35S2B5"/>
<evidence type="ECO:0000256" key="3">
    <source>
        <dbReference type="ARBA" id="ARBA00009010"/>
    </source>
</evidence>